<proteinExistence type="predicted"/>
<organism evidence="1 2">
    <name type="scientific">Timema podura</name>
    <name type="common">Walking stick</name>
    <dbReference type="NCBI Taxonomy" id="61482"/>
    <lineage>
        <taxon>Eukaryota</taxon>
        <taxon>Metazoa</taxon>
        <taxon>Ecdysozoa</taxon>
        <taxon>Arthropoda</taxon>
        <taxon>Hexapoda</taxon>
        <taxon>Insecta</taxon>
        <taxon>Pterygota</taxon>
        <taxon>Neoptera</taxon>
        <taxon>Polyneoptera</taxon>
        <taxon>Phasmatodea</taxon>
        <taxon>Timematodea</taxon>
        <taxon>Timematoidea</taxon>
        <taxon>Timematidae</taxon>
        <taxon>Timema</taxon>
    </lineage>
</organism>
<name>A0ABN7PCY3_TIMPD</name>
<dbReference type="EMBL" id="CAJPIN010038348">
    <property type="protein sequence ID" value="CAG2064951.1"/>
    <property type="molecule type" value="Genomic_DNA"/>
</dbReference>
<reference evidence="1" key="1">
    <citation type="submission" date="2021-03" db="EMBL/GenBank/DDBJ databases">
        <authorList>
            <person name="Tran Van P."/>
        </authorList>
    </citation>
    <scope>NUCLEOTIDE SEQUENCE</scope>
</reference>
<evidence type="ECO:0000313" key="1">
    <source>
        <dbReference type="EMBL" id="CAG2064951.1"/>
    </source>
</evidence>
<dbReference type="Proteomes" id="UP001153148">
    <property type="component" value="Unassembled WGS sequence"/>
</dbReference>
<keyword evidence="2" id="KW-1185">Reference proteome</keyword>
<protein>
    <submittedName>
        <fullName evidence="1">Uncharacterized protein</fullName>
    </submittedName>
</protein>
<evidence type="ECO:0000313" key="2">
    <source>
        <dbReference type="Proteomes" id="UP001153148"/>
    </source>
</evidence>
<comment type="caution">
    <text evidence="1">The sequence shown here is derived from an EMBL/GenBank/DDBJ whole genome shotgun (WGS) entry which is preliminary data.</text>
</comment>
<gene>
    <name evidence="1" type="ORF">TPAB3V08_LOCUS11895</name>
</gene>
<sequence length="194" mass="21754">MVEVLLASHSYGGGAAGVSQLGWRCCWSLTAMVEVLLASHSYGGGATDVSQLWWRCCCSHRGVQTTGLREVSDVYSDDRGDACLHHHEMELSQPSCRLAAEQTERRDFGNVEKTTLVLPVSLAWIQPRLKPTPTIWMHLKLYYKHHNKKTGADTYHSSISSFVLTRLEFDSVADPQLHRNVWKHRGLNPGPVDL</sequence>
<accession>A0ABN7PCY3</accession>